<feature type="domain" description="HAMP" evidence="1">
    <location>
        <begin position="370"/>
        <end position="423"/>
    </location>
</feature>
<dbReference type="SUPFAM" id="SSF109604">
    <property type="entry name" value="HD-domain/PDEase-like"/>
    <property type="match status" value="2"/>
</dbReference>
<dbReference type="Pfam" id="PF13487">
    <property type="entry name" value="HD_5"/>
    <property type="match status" value="1"/>
</dbReference>
<dbReference type="InterPro" id="IPR052020">
    <property type="entry name" value="Cyclic_di-GMP/3'3'-cGAMP_PDE"/>
</dbReference>
<dbReference type="PANTHER" id="PTHR45228">
    <property type="entry name" value="CYCLIC DI-GMP PHOSPHODIESTERASE TM_0186-RELATED"/>
    <property type="match status" value="1"/>
</dbReference>
<dbReference type="PROSITE" id="PS51832">
    <property type="entry name" value="HD_GYP"/>
    <property type="match status" value="1"/>
</dbReference>
<dbReference type="SMART" id="SM00471">
    <property type="entry name" value="HDc"/>
    <property type="match status" value="1"/>
</dbReference>
<dbReference type="RefSeq" id="WP_162849479.1">
    <property type="nucleotide sequence ID" value="NZ_JAUFPJ010000006.1"/>
</dbReference>
<gene>
    <name evidence="3" type="ORF">DFR39_103435</name>
</gene>
<dbReference type="Gene3D" id="3.30.450.40">
    <property type="match status" value="1"/>
</dbReference>
<proteinExistence type="predicted"/>
<dbReference type="SUPFAM" id="SSF103190">
    <property type="entry name" value="Sensory domain-like"/>
    <property type="match status" value="1"/>
</dbReference>
<dbReference type="GO" id="GO:0016020">
    <property type="term" value="C:membrane"/>
    <property type="evidence" value="ECO:0007669"/>
    <property type="project" value="InterPro"/>
</dbReference>
<dbReference type="InterPro" id="IPR029016">
    <property type="entry name" value="GAF-like_dom_sf"/>
</dbReference>
<dbReference type="EMBL" id="SNXE01000003">
    <property type="protein sequence ID" value="TDP11504.1"/>
    <property type="molecule type" value="Genomic_DNA"/>
</dbReference>
<dbReference type="Proteomes" id="UP000295357">
    <property type="component" value="Unassembled WGS sequence"/>
</dbReference>
<dbReference type="InterPro" id="IPR037522">
    <property type="entry name" value="HD_GYP_dom"/>
</dbReference>
<accession>A0A4R6N8Q6</accession>
<sequence>MRWRWPIHIHLSTLFVVVFVLSALAIGLQRYRSTTATMIGHAQDRISSASREAGLELARGIESASLAANMLSRSRLPPPQSQQSVTELLPLLKQALRSSEALEAVFVGYGSGDMFLVRRLRNEGQLKLFEAPEGTRYILQTINRAAAPAQGHFSFMDEELNSLREEERPAYAQGYDPRSRGWYREAFRAGQTVAGKPYVFFTTKQVGLTISAPVENSRTVVGADVSVESLGAMLKQLRITPGSYMALVLPDGQLLAHSDAANAVYTVQPDGGFRLLTLAQLPLPFAAGLDAKLQASAQGEPQRGVEDLGGQLWHTAITGVKAPGGLDLRLIIAVPDQELMADAHAQRRQEIAWNALAVVLAALLVVWLSRRIARPIRHVAEVARKIQRFDFSAQSRSNTIIREVHELEETIDSMKLTIRRFLNLSETVSSEQNFDKLLQLLLSETCAAVKAEGGVLYLADHGQLRPGAVLLPGQDLSPQALPAFALTEDSLPVRALSALQTVQQPLDPASRQALGLPAAQAPSGPGHALAVPLVTRKGEPVGCLLLLGEAAFDVGPITFVRALSGTAASTLETRELIHSQKELFEAFIRLIAGAIDSKSPYTGGHCERVPELTKMLARAACEQTEGRWRDFDLDENGWEAVHVAAWLHDCGKITTPEFVVDKATKLECIYDRIHEVRMRFEVLKRDAQIQALRDQLAGQDAETVQQRLRDELAQLDADFAFVCVCNEGGEFMAPEKVERLRAIAARTWLRTLDDRMGISSEELQRKNRSAAPPLPVEEALLADKPEHRVERSPETVDPFAGLGIQMAKPALLYDKGELHNLSISRGTLTEEDRYKINEHIIQTIRMLANLPFPKHLREVPEIAGGHHEKMDGTGYPKRLQGAQMSPVARMMAIADIFEALTASDRPYKKAKTLAESLRIMKFMVKDQHIDPDLFELFLRSGVWQDYAQKYLKPDQIDAVRIEDYLPPPPAESPVAA</sequence>
<dbReference type="GO" id="GO:0007165">
    <property type="term" value="P:signal transduction"/>
    <property type="evidence" value="ECO:0007669"/>
    <property type="project" value="InterPro"/>
</dbReference>
<comment type="caution">
    <text evidence="3">The sequence shown here is derived from an EMBL/GenBank/DDBJ whole genome shotgun (WGS) entry which is preliminary data.</text>
</comment>
<dbReference type="InterPro" id="IPR003607">
    <property type="entry name" value="HD/PDEase_dom"/>
</dbReference>
<dbReference type="Gene3D" id="3.30.450.20">
    <property type="entry name" value="PAS domain"/>
    <property type="match status" value="1"/>
</dbReference>
<keyword evidence="4" id="KW-1185">Reference proteome</keyword>
<dbReference type="CDD" id="cd00077">
    <property type="entry name" value="HDc"/>
    <property type="match status" value="1"/>
</dbReference>
<organism evidence="3 4">
    <name type="scientific">Roseateles asaccharophilus</name>
    <dbReference type="NCBI Taxonomy" id="582607"/>
    <lineage>
        <taxon>Bacteria</taxon>
        <taxon>Pseudomonadati</taxon>
        <taxon>Pseudomonadota</taxon>
        <taxon>Betaproteobacteria</taxon>
        <taxon>Burkholderiales</taxon>
        <taxon>Sphaerotilaceae</taxon>
        <taxon>Roseateles</taxon>
    </lineage>
</organism>
<name>A0A4R6N8Q6_9BURK</name>
<dbReference type="SUPFAM" id="SSF55781">
    <property type="entry name" value="GAF domain-like"/>
    <property type="match status" value="1"/>
</dbReference>
<evidence type="ECO:0000259" key="2">
    <source>
        <dbReference type="PROSITE" id="PS51832"/>
    </source>
</evidence>
<evidence type="ECO:0000313" key="4">
    <source>
        <dbReference type="Proteomes" id="UP000295357"/>
    </source>
</evidence>
<dbReference type="Gene3D" id="6.10.340.10">
    <property type="match status" value="1"/>
</dbReference>
<dbReference type="Gene3D" id="1.10.3210.10">
    <property type="entry name" value="Hypothetical protein af1432"/>
    <property type="match status" value="2"/>
</dbReference>
<dbReference type="InterPro" id="IPR003018">
    <property type="entry name" value="GAF"/>
</dbReference>
<dbReference type="Pfam" id="PF13185">
    <property type="entry name" value="GAF_2"/>
    <property type="match status" value="1"/>
</dbReference>
<dbReference type="PANTHER" id="PTHR45228:SF5">
    <property type="entry name" value="CYCLIC DI-GMP PHOSPHODIESTERASE VC_1348-RELATED"/>
    <property type="match status" value="1"/>
</dbReference>
<dbReference type="GO" id="GO:0008081">
    <property type="term" value="F:phosphoric diester hydrolase activity"/>
    <property type="evidence" value="ECO:0007669"/>
    <property type="project" value="UniProtKB-ARBA"/>
</dbReference>
<dbReference type="InterPro" id="IPR003660">
    <property type="entry name" value="HAMP_dom"/>
</dbReference>
<dbReference type="AlphaFoldDB" id="A0A4R6N8Q6"/>
<evidence type="ECO:0000313" key="3">
    <source>
        <dbReference type="EMBL" id="TDP11504.1"/>
    </source>
</evidence>
<protein>
    <submittedName>
        <fullName evidence="3">HD-GYP domain-containing protein (C-di-GMP phosphodiesterase class II)</fullName>
    </submittedName>
</protein>
<dbReference type="InterPro" id="IPR029151">
    <property type="entry name" value="Sensor-like_sf"/>
</dbReference>
<dbReference type="PROSITE" id="PS50885">
    <property type="entry name" value="HAMP"/>
    <property type="match status" value="1"/>
</dbReference>
<reference evidence="3 4" key="1">
    <citation type="submission" date="2019-03" db="EMBL/GenBank/DDBJ databases">
        <title>Genomic Encyclopedia of Type Strains, Phase IV (KMG-IV): sequencing the most valuable type-strain genomes for metagenomic binning, comparative biology and taxonomic classification.</title>
        <authorList>
            <person name="Goeker M."/>
        </authorList>
    </citation>
    <scope>NUCLEOTIDE SEQUENCE [LARGE SCALE GENOMIC DNA]</scope>
    <source>
        <strain evidence="3 4">DSM 25082</strain>
    </source>
</reference>
<evidence type="ECO:0000259" key="1">
    <source>
        <dbReference type="PROSITE" id="PS50885"/>
    </source>
</evidence>
<feature type="domain" description="HD-GYP" evidence="2">
    <location>
        <begin position="745"/>
        <end position="953"/>
    </location>
</feature>